<evidence type="ECO:0008006" key="3">
    <source>
        <dbReference type="Google" id="ProtNLM"/>
    </source>
</evidence>
<proteinExistence type="predicted"/>
<organism evidence="1 2">
    <name type="scientific">Cellulophaga baltica</name>
    <dbReference type="NCBI Taxonomy" id="76594"/>
    <lineage>
        <taxon>Bacteria</taxon>
        <taxon>Pseudomonadati</taxon>
        <taxon>Bacteroidota</taxon>
        <taxon>Flavobacteriia</taxon>
        <taxon>Flavobacteriales</taxon>
        <taxon>Flavobacteriaceae</taxon>
        <taxon>Cellulophaga</taxon>
    </lineage>
</organism>
<name>A0A1G7MBF3_9FLAO</name>
<dbReference type="RefSeq" id="WP_074539646.1">
    <property type="nucleotide sequence ID" value="NZ_FNBD01000041.1"/>
</dbReference>
<reference evidence="2" key="1">
    <citation type="submission" date="2016-10" db="EMBL/GenBank/DDBJ databases">
        <authorList>
            <person name="Varghese N."/>
            <person name="Submissions S."/>
        </authorList>
    </citation>
    <scope>NUCLEOTIDE SEQUENCE [LARGE SCALE GENOMIC DNA]</scope>
    <source>
        <strain evidence="2">DSM 24729</strain>
    </source>
</reference>
<sequence>METTNLNNLRPESPKQLQQIIIQLIKVIAVERMYLNKGDADHSFAWRLNIILKLSRQHTIEAIRPVIQEVFSKYDDFVYRIFSFSHVQQELQQANLYFLNNCHDKDLVYKTNVDHLIWGYPIKISQRIETINQNFKRELSRMNSFKKGIHYFKTEKNFAQSAFMMHQTFEQGYRILEQFLCGTVKICHSIKNHQSYVLKTLKEQESMFLVESAIEIRLLDVLEDAYCSARYAQDYKITEKELDQLSQKLGVFIKEIKELFHKEKEIFKSISLKEELNFYSEKSIDASKIEKEKEYNVRSLEFHNSFEMLCRARSMMLLCVTCLQSDVQPPMRVNGFHEDIREVLELAIELLPLREISP</sequence>
<dbReference type="Proteomes" id="UP000182114">
    <property type="component" value="Unassembled WGS sequence"/>
</dbReference>
<evidence type="ECO:0000313" key="1">
    <source>
        <dbReference type="EMBL" id="SDF59128.1"/>
    </source>
</evidence>
<dbReference type="AlphaFoldDB" id="A0A1G7MBF3"/>
<evidence type="ECO:0000313" key="2">
    <source>
        <dbReference type="Proteomes" id="UP000182114"/>
    </source>
</evidence>
<gene>
    <name evidence="1" type="ORF">SAMN04487992_1413</name>
</gene>
<keyword evidence="2" id="KW-1185">Reference proteome</keyword>
<protein>
    <recommendedName>
        <fullName evidence="3">HEPN domain-containing protein</fullName>
    </recommendedName>
</protein>
<dbReference type="Gene3D" id="1.20.120.330">
    <property type="entry name" value="Nucleotidyltransferases domain 2"/>
    <property type="match status" value="1"/>
</dbReference>
<dbReference type="EMBL" id="FNBD01000041">
    <property type="protein sequence ID" value="SDF59128.1"/>
    <property type="molecule type" value="Genomic_DNA"/>
</dbReference>
<accession>A0A1G7MBF3</accession>